<evidence type="ECO:0000256" key="9">
    <source>
        <dbReference type="ARBA" id="ARBA00023284"/>
    </source>
</evidence>
<dbReference type="GO" id="GO:0008379">
    <property type="term" value="F:thioredoxin peroxidase activity"/>
    <property type="evidence" value="ECO:0007669"/>
    <property type="project" value="TreeGrafter"/>
</dbReference>
<dbReference type="SUPFAM" id="SSF52833">
    <property type="entry name" value="Thioredoxin-like"/>
    <property type="match status" value="1"/>
</dbReference>
<comment type="catalytic activity">
    <reaction evidence="12">
        <text>a hydroperoxide + [thioredoxin]-dithiol = an alcohol + [thioredoxin]-disulfide + H2O</text>
        <dbReference type="Rhea" id="RHEA:62620"/>
        <dbReference type="Rhea" id="RHEA-COMP:10698"/>
        <dbReference type="Rhea" id="RHEA-COMP:10700"/>
        <dbReference type="ChEBI" id="CHEBI:15377"/>
        <dbReference type="ChEBI" id="CHEBI:29950"/>
        <dbReference type="ChEBI" id="CHEBI:30879"/>
        <dbReference type="ChEBI" id="CHEBI:35924"/>
        <dbReference type="ChEBI" id="CHEBI:50058"/>
        <dbReference type="EC" id="1.11.1.24"/>
    </reaction>
</comment>
<comment type="subunit">
    <text evidence="2">Monomer.</text>
</comment>
<dbReference type="GO" id="GO:0005737">
    <property type="term" value="C:cytoplasm"/>
    <property type="evidence" value="ECO:0007669"/>
    <property type="project" value="TreeGrafter"/>
</dbReference>
<organism evidence="16 17">
    <name type="scientific">Laccaria amethystina LaAM-08-1</name>
    <dbReference type="NCBI Taxonomy" id="1095629"/>
    <lineage>
        <taxon>Eukaryota</taxon>
        <taxon>Fungi</taxon>
        <taxon>Dikarya</taxon>
        <taxon>Basidiomycota</taxon>
        <taxon>Agaricomycotina</taxon>
        <taxon>Agaricomycetes</taxon>
        <taxon>Agaricomycetidae</taxon>
        <taxon>Agaricales</taxon>
        <taxon>Agaricineae</taxon>
        <taxon>Hydnangiaceae</taxon>
        <taxon>Laccaria</taxon>
    </lineage>
</organism>
<dbReference type="InterPro" id="IPR036249">
    <property type="entry name" value="Thioredoxin-like_sf"/>
</dbReference>
<evidence type="ECO:0000256" key="13">
    <source>
        <dbReference type="ARBA" id="ARBA00077538"/>
    </source>
</evidence>
<dbReference type="GO" id="GO:0005634">
    <property type="term" value="C:nucleus"/>
    <property type="evidence" value="ECO:0007669"/>
    <property type="project" value="UniProtKB-SubCell"/>
</dbReference>
<evidence type="ECO:0000256" key="2">
    <source>
        <dbReference type="ARBA" id="ARBA00011245"/>
    </source>
</evidence>
<dbReference type="EC" id="1.11.1.24" evidence="3"/>
<reference evidence="17" key="2">
    <citation type="submission" date="2015-01" db="EMBL/GenBank/DDBJ databases">
        <title>Evolutionary Origins and Diversification of the Mycorrhizal Mutualists.</title>
        <authorList>
            <consortium name="DOE Joint Genome Institute"/>
            <consortium name="Mycorrhizal Genomics Consortium"/>
            <person name="Kohler A."/>
            <person name="Kuo A."/>
            <person name="Nagy L.G."/>
            <person name="Floudas D."/>
            <person name="Copeland A."/>
            <person name="Barry K.W."/>
            <person name="Cichocki N."/>
            <person name="Veneault-Fourrey C."/>
            <person name="LaButti K."/>
            <person name="Lindquist E.A."/>
            <person name="Lipzen A."/>
            <person name="Lundell T."/>
            <person name="Morin E."/>
            <person name="Murat C."/>
            <person name="Riley R."/>
            <person name="Ohm R."/>
            <person name="Sun H."/>
            <person name="Tunlid A."/>
            <person name="Henrissat B."/>
            <person name="Grigoriev I.V."/>
            <person name="Hibbett D.S."/>
            <person name="Martin F."/>
        </authorList>
    </citation>
    <scope>NUCLEOTIDE SEQUENCE [LARGE SCALE GENOMIC DNA]</scope>
    <source>
        <strain evidence="17">LaAM-08-1</strain>
    </source>
</reference>
<evidence type="ECO:0000256" key="1">
    <source>
        <dbReference type="ARBA" id="ARBA00004123"/>
    </source>
</evidence>
<keyword evidence="5" id="KW-0049">Antioxidant</keyword>
<evidence type="ECO:0000256" key="5">
    <source>
        <dbReference type="ARBA" id="ARBA00022862"/>
    </source>
</evidence>
<dbReference type="EMBL" id="KN838674">
    <property type="protein sequence ID" value="KIJ98212.1"/>
    <property type="molecule type" value="Genomic_DNA"/>
</dbReference>
<dbReference type="FunFam" id="3.40.30.10:FF:000157">
    <property type="entry name" value="DOT5p Nuclear thiol peroxidase"/>
    <property type="match status" value="1"/>
</dbReference>
<evidence type="ECO:0000256" key="10">
    <source>
        <dbReference type="ARBA" id="ARBA00032824"/>
    </source>
</evidence>
<feature type="domain" description="Thioredoxin" evidence="15">
    <location>
        <begin position="80"/>
        <end position="225"/>
    </location>
</feature>
<dbReference type="OrthoDB" id="338622at2759"/>
<accession>A0A0C9XQB8</accession>
<dbReference type="CDD" id="cd03017">
    <property type="entry name" value="PRX_BCP"/>
    <property type="match status" value="1"/>
</dbReference>
<evidence type="ECO:0000256" key="12">
    <source>
        <dbReference type="ARBA" id="ARBA00049091"/>
    </source>
</evidence>
<comment type="similarity">
    <text evidence="11">Belongs to the peroxiredoxin family. BCP/PrxQ subfamily.</text>
</comment>
<feature type="compositionally biased region" description="Polar residues" evidence="14">
    <location>
        <begin position="1"/>
        <end position="10"/>
    </location>
</feature>
<evidence type="ECO:0000259" key="15">
    <source>
        <dbReference type="PROSITE" id="PS51352"/>
    </source>
</evidence>
<dbReference type="GO" id="GO:0045454">
    <property type="term" value="P:cell redox homeostasis"/>
    <property type="evidence" value="ECO:0007669"/>
    <property type="project" value="TreeGrafter"/>
</dbReference>
<dbReference type="Proteomes" id="UP000054477">
    <property type="component" value="Unassembled WGS sequence"/>
</dbReference>
<dbReference type="AlphaFoldDB" id="A0A0C9XQB8"/>
<evidence type="ECO:0000256" key="8">
    <source>
        <dbReference type="ARBA" id="ARBA00023242"/>
    </source>
</evidence>
<keyword evidence="9" id="KW-0676">Redox-active center</keyword>
<evidence type="ECO:0000256" key="4">
    <source>
        <dbReference type="ARBA" id="ARBA00022559"/>
    </source>
</evidence>
<evidence type="ECO:0000256" key="3">
    <source>
        <dbReference type="ARBA" id="ARBA00013017"/>
    </source>
</evidence>
<dbReference type="HOGENOM" id="CLU_042529_2_2_1"/>
<gene>
    <name evidence="16" type="ORF">K443DRAFT_628413</name>
</gene>
<comment type="subcellular location">
    <subcellularLocation>
        <location evidence="1">Nucleus</location>
    </subcellularLocation>
</comment>
<protein>
    <recommendedName>
        <fullName evidence="3">thioredoxin-dependent peroxiredoxin</fullName>
        <ecNumber evidence="3">1.11.1.24</ecNumber>
    </recommendedName>
    <alternativeName>
        <fullName evidence="13">Nuclear thiol peroxidase</fullName>
    </alternativeName>
    <alternativeName>
        <fullName evidence="10">Thioredoxin peroxidase</fullName>
    </alternativeName>
</protein>
<evidence type="ECO:0000313" key="16">
    <source>
        <dbReference type="EMBL" id="KIJ98212.1"/>
    </source>
</evidence>
<evidence type="ECO:0000256" key="14">
    <source>
        <dbReference type="SAM" id="MobiDB-lite"/>
    </source>
</evidence>
<dbReference type="PROSITE" id="PS51352">
    <property type="entry name" value="THIOREDOXIN_2"/>
    <property type="match status" value="1"/>
</dbReference>
<keyword evidence="7" id="KW-1015">Disulfide bond</keyword>
<dbReference type="InterPro" id="IPR000866">
    <property type="entry name" value="AhpC/TSA"/>
</dbReference>
<evidence type="ECO:0000313" key="17">
    <source>
        <dbReference type="Proteomes" id="UP000054477"/>
    </source>
</evidence>
<dbReference type="STRING" id="1095629.A0A0C9XQB8"/>
<feature type="compositionally biased region" description="Basic residues" evidence="14">
    <location>
        <begin position="34"/>
        <end position="43"/>
    </location>
</feature>
<evidence type="ECO:0000256" key="11">
    <source>
        <dbReference type="ARBA" id="ARBA00038489"/>
    </source>
</evidence>
<dbReference type="Gene3D" id="3.40.30.10">
    <property type="entry name" value="Glutaredoxin"/>
    <property type="match status" value="1"/>
</dbReference>
<dbReference type="Pfam" id="PF00578">
    <property type="entry name" value="AhpC-TSA"/>
    <property type="match status" value="1"/>
</dbReference>
<dbReference type="GO" id="GO:0034599">
    <property type="term" value="P:cellular response to oxidative stress"/>
    <property type="evidence" value="ECO:0007669"/>
    <property type="project" value="UniProtKB-ARBA"/>
</dbReference>
<evidence type="ECO:0000256" key="6">
    <source>
        <dbReference type="ARBA" id="ARBA00023002"/>
    </source>
</evidence>
<dbReference type="InterPro" id="IPR050924">
    <property type="entry name" value="Peroxiredoxin_BCP/PrxQ"/>
</dbReference>
<keyword evidence="17" id="KW-1185">Reference proteome</keyword>
<keyword evidence="8" id="KW-0539">Nucleus</keyword>
<keyword evidence="4" id="KW-0575">Peroxidase</keyword>
<evidence type="ECO:0000256" key="7">
    <source>
        <dbReference type="ARBA" id="ARBA00023157"/>
    </source>
</evidence>
<dbReference type="InterPro" id="IPR013766">
    <property type="entry name" value="Thioredoxin_domain"/>
</dbReference>
<sequence length="225" mass="24226">MPPRTKTTVNDADPPRRSGRIAALPAAESEQPKPKKAVASKKRPAAETVDATKEAEPSTAKPAAAEDEDEGEGNPTLATIDIGNSLPSLTLKNEKDEDVQVEDLASEKGVILFLVPKADTPGCTNQACGFRDIYPDFTSLNYDVYCLSADTPAAQTKWQTKKELPYPLLSDPKRLLISALGAGEGGKTKRSHFIFEQGGKLVDKKIPVKPVDSPKLALDFIKSLQ</sequence>
<name>A0A0C9XQB8_9AGAR</name>
<dbReference type="PANTHER" id="PTHR42801:SF23">
    <property type="entry name" value="PEROXIREDOXIN DOT5"/>
    <property type="match status" value="1"/>
</dbReference>
<feature type="region of interest" description="Disordered" evidence="14">
    <location>
        <begin position="1"/>
        <end position="82"/>
    </location>
</feature>
<dbReference type="PANTHER" id="PTHR42801">
    <property type="entry name" value="THIOREDOXIN-DEPENDENT PEROXIDE REDUCTASE"/>
    <property type="match status" value="1"/>
</dbReference>
<proteinExistence type="inferred from homology"/>
<keyword evidence="6" id="KW-0560">Oxidoreductase</keyword>
<reference evidence="16 17" key="1">
    <citation type="submission" date="2014-04" db="EMBL/GenBank/DDBJ databases">
        <authorList>
            <consortium name="DOE Joint Genome Institute"/>
            <person name="Kuo A."/>
            <person name="Kohler A."/>
            <person name="Nagy L.G."/>
            <person name="Floudas D."/>
            <person name="Copeland A."/>
            <person name="Barry K.W."/>
            <person name="Cichocki N."/>
            <person name="Veneault-Fourrey C."/>
            <person name="LaButti K."/>
            <person name="Lindquist E.A."/>
            <person name="Lipzen A."/>
            <person name="Lundell T."/>
            <person name="Morin E."/>
            <person name="Murat C."/>
            <person name="Sun H."/>
            <person name="Tunlid A."/>
            <person name="Henrissat B."/>
            <person name="Grigoriev I.V."/>
            <person name="Hibbett D.S."/>
            <person name="Martin F."/>
            <person name="Nordberg H.P."/>
            <person name="Cantor M.N."/>
            <person name="Hua S.X."/>
        </authorList>
    </citation>
    <scope>NUCLEOTIDE SEQUENCE [LARGE SCALE GENOMIC DNA]</scope>
    <source>
        <strain evidence="16 17">LaAM-08-1</strain>
    </source>
</reference>